<name>G3Q160_GASAC</name>
<dbReference type="PANTHER" id="PTHR13628">
    <property type="entry name" value="TRANSMEMBRANE PROTEIN 267"/>
    <property type="match status" value="1"/>
</dbReference>
<protein>
    <recommendedName>
        <fullName evidence="2">Transmembrane protein 267</fullName>
    </recommendedName>
</protein>
<evidence type="ECO:0000256" key="1">
    <source>
        <dbReference type="ARBA" id="ARBA00004141"/>
    </source>
</evidence>
<keyword evidence="5" id="KW-0472">Membrane</keyword>
<dbReference type="FunCoup" id="G3Q160">
    <property type="interactions" value="285"/>
</dbReference>
<dbReference type="STRING" id="69293.ENSGACP00000023608"/>
<sequence>MQGFYSKLDSSSSPLLGGGLGAEGAPVPLSLAVETKKAQALLQTFSSASLLASAGLGVFCVVADHTLQLSVVQNHLWLRAALDNATHGLVGLWSWAVVIGLRKKSDVYEVLLAGLLASIIDLDHFYLAGSLSLKVRSHGTLIHHYERILAQILVSSCFTKPVRMWMGRLKDAWCSLPWMLFISMATHHVRDAVRRGLWVCPFGNTAPLPYWLYVSTTATLPHLCSVLMYLTGTRDVISTKHGVAIDV</sequence>
<dbReference type="PANTHER" id="PTHR13628:SF1">
    <property type="entry name" value="TRANSMEMBRANE PROTEIN 267"/>
    <property type="match status" value="1"/>
</dbReference>
<dbReference type="GO" id="GO:0016020">
    <property type="term" value="C:membrane"/>
    <property type="evidence" value="ECO:0007669"/>
    <property type="project" value="UniProtKB-SubCell"/>
</dbReference>
<keyword evidence="4" id="KW-1133">Transmembrane helix</keyword>
<keyword evidence="3" id="KW-0812">Transmembrane</keyword>
<proteinExistence type="predicted"/>
<evidence type="ECO:0000313" key="6">
    <source>
        <dbReference type="Ensembl" id="ENSGACP00000023608.1"/>
    </source>
</evidence>
<dbReference type="Bgee" id="ENSGACG00000017864">
    <property type="expression patterns" value="Expressed in telencephalon and 7 other cell types or tissues"/>
</dbReference>
<reference evidence="6" key="2">
    <citation type="submission" date="2024-04" db="UniProtKB">
        <authorList>
            <consortium name="Ensembl"/>
        </authorList>
    </citation>
    <scope>IDENTIFICATION</scope>
</reference>
<dbReference type="InParanoid" id="G3Q160"/>
<evidence type="ECO:0000256" key="2">
    <source>
        <dbReference type="ARBA" id="ARBA00013977"/>
    </source>
</evidence>
<dbReference type="AlphaFoldDB" id="G3Q160"/>
<accession>G3Q160</accession>
<dbReference type="eggNOG" id="ENOG502QQ1U">
    <property type="taxonomic scope" value="Eukaryota"/>
</dbReference>
<evidence type="ECO:0000256" key="5">
    <source>
        <dbReference type="ARBA" id="ARBA00023136"/>
    </source>
</evidence>
<dbReference type="InterPro" id="IPR026572">
    <property type="entry name" value="TMEM267"/>
</dbReference>
<evidence type="ECO:0000256" key="4">
    <source>
        <dbReference type="ARBA" id="ARBA00022989"/>
    </source>
</evidence>
<dbReference type="Ensembl" id="ENSGACT00000023654.1">
    <property type="protein sequence ID" value="ENSGACP00000023608.1"/>
    <property type="gene ID" value="ENSGACG00000017864.1"/>
</dbReference>
<dbReference type="OMA" id="FYICTAC"/>
<reference evidence="6" key="1">
    <citation type="submission" date="2006-01" db="EMBL/GenBank/DDBJ databases">
        <authorList>
            <person name="Lindblad-Toh K."/>
            <person name="Mauceli E."/>
            <person name="Grabherr M."/>
            <person name="Chang J.L."/>
            <person name="Lander E.S."/>
        </authorList>
    </citation>
    <scope>NUCLEOTIDE SEQUENCE [LARGE SCALE GENOMIC DNA]</scope>
</reference>
<comment type="subcellular location">
    <subcellularLocation>
        <location evidence="1">Membrane</location>
        <topology evidence="1">Multi-pass membrane protein</topology>
    </subcellularLocation>
</comment>
<evidence type="ECO:0000256" key="3">
    <source>
        <dbReference type="ARBA" id="ARBA00022692"/>
    </source>
</evidence>
<organism evidence="6">
    <name type="scientific">Gasterosteus aculeatus</name>
    <name type="common">Three-spined stickleback</name>
    <dbReference type="NCBI Taxonomy" id="69293"/>
    <lineage>
        <taxon>Eukaryota</taxon>
        <taxon>Metazoa</taxon>
        <taxon>Chordata</taxon>
        <taxon>Craniata</taxon>
        <taxon>Vertebrata</taxon>
        <taxon>Euteleostomi</taxon>
        <taxon>Actinopterygii</taxon>
        <taxon>Neopterygii</taxon>
        <taxon>Teleostei</taxon>
        <taxon>Neoteleostei</taxon>
        <taxon>Acanthomorphata</taxon>
        <taxon>Eupercaria</taxon>
        <taxon>Perciformes</taxon>
        <taxon>Cottioidei</taxon>
        <taxon>Gasterosteales</taxon>
        <taxon>Gasterosteidae</taxon>
        <taxon>Gasterosteus</taxon>
    </lineage>
</organism>